<evidence type="ECO:0000259" key="1">
    <source>
        <dbReference type="Pfam" id="PF16571"/>
    </source>
</evidence>
<dbReference type="Pfam" id="PF16571">
    <property type="entry name" value="FBP_C"/>
    <property type="match status" value="1"/>
</dbReference>
<evidence type="ECO:0000313" key="2">
    <source>
        <dbReference type="EMBL" id="TDE88819.1"/>
    </source>
</evidence>
<keyword evidence="3" id="KW-1185">Reference proteome</keyword>
<name>A0ABY2DXF5_9MICO</name>
<feature type="domain" description="Elongation factor G-binding protein C-terminal treble-clef zinc-finger" evidence="1">
    <location>
        <begin position="8"/>
        <end position="163"/>
    </location>
</feature>
<gene>
    <name evidence="2" type="ORF">EXU48_22295</name>
</gene>
<dbReference type="EMBL" id="SMNA01000015">
    <property type="protein sequence ID" value="TDE88819.1"/>
    <property type="molecule type" value="Genomic_DNA"/>
</dbReference>
<sequence>MNPLTEKQIRNSFINASRGEANRAVLPELATIAWDRLDYLGWQDPKAPLSAYAVLEIDGEPTGIRLQSGDARTGRSRRQAMCAWCEDVVETGDVVLYVARRGGEAGRRGNTVGTLICRAFACSANVRRTPTPVEASDQAAREQIVQRRIAGLRERSERFVREIASTR</sequence>
<proteinExistence type="predicted"/>
<dbReference type="InterPro" id="IPR032330">
    <property type="entry name" value="EF-G-binding_C"/>
</dbReference>
<accession>A0ABY2DXF5</accession>
<organism evidence="2 3">
    <name type="scientific">Occultella glacieicola</name>
    <dbReference type="NCBI Taxonomy" id="2518684"/>
    <lineage>
        <taxon>Bacteria</taxon>
        <taxon>Bacillati</taxon>
        <taxon>Actinomycetota</taxon>
        <taxon>Actinomycetes</taxon>
        <taxon>Micrococcales</taxon>
        <taxon>Ruaniaceae</taxon>
        <taxon>Occultella</taxon>
    </lineage>
</organism>
<protein>
    <submittedName>
        <fullName evidence="2">FBP domain-containing protein</fullName>
    </submittedName>
</protein>
<dbReference type="Proteomes" id="UP000504882">
    <property type="component" value="Unassembled WGS sequence"/>
</dbReference>
<dbReference type="RefSeq" id="WP_133109903.1">
    <property type="nucleotide sequence ID" value="NZ_SMNA01000015.1"/>
</dbReference>
<reference evidence="2 3" key="1">
    <citation type="submission" date="2019-03" db="EMBL/GenBank/DDBJ databases">
        <title>Genomic features of bacteria from cold environments.</title>
        <authorList>
            <person name="Shen L."/>
        </authorList>
    </citation>
    <scope>NUCLEOTIDE SEQUENCE [LARGE SCALE GENOMIC DNA]</scope>
    <source>
        <strain evidence="3">T3246-1</strain>
    </source>
</reference>
<comment type="caution">
    <text evidence="2">The sequence shown here is derived from an EMBL/GenBank/DDBJ whole genome shotgun (WGS) entry which is preliminary data.</text>
</comment>
<evidence type="ECO:0000313" key="3">
    <source>
        <dbReference type="Proteomes" id="UP000504882"/>
    </source>
</evidence>